<protein>
    <submittedName>
        <fullName evidence="2">Uncharacterized protein</fullName>
    </submittedName>
</protein>
<accession>A0A410S307</accession>
<organism evidence="2 3">
    <name type="scientific">Corallococcus coralloides</name>
    <name type="common">Myxococcus coralloides</name>
    <dbReference type="NCBI Taxonomy" id="184914"/>
    <lineage>
        <taxon>Bacteria</taxon>
        <taxon>Pseudomonadati</taxon>
        <taxon>Myxococcota</taxon>
        <taxon>Myxococcia</taxon>
        <taxon>Myxococcales</taxon>
        <taxon>Cystobacterineae</taxon>
        <taxon>Myxococcaceae</taxon>
        <taxon>Corallococcus</taxon>
    </lineage>
</organism>
<dbReference type="AlphaFoldDB" id="A0A410S307"/>
<dbReference type="EMBL" id="CP034669">
    <property type="protein sequence ID" value="QAT88446.1"/>
    <property type="molecule type" value="Genomic_DNA"/>
</dbReference>
<evidence type="ECO:0000313" key="2">
    <source>
        <dbReference type="EMBL" id="QAT88446.1"/>
    </source>
</evidence>
<evidence type="ECO:0000256" key="1">
    <source>
        <dbReference type="SAM" id="MobiDB-lite"/>
    </source>
</evidence>
<sequence>MYTALSSAAVATVLLTGCDPICTNGVSKPGQGQVTRNAAGTCVQLVVTRPDAGEDGGLDGGDGGDGGGLPDAGDGGGGPVPDGGACGAGRGWTSRVLEEEIDNLTASFVFDAQGVGHYAYSKDELLYVGTTRPGDVPVRVEGVTRPFEMSMAVAADGTRHVMYEQGTAVGYAHDTGGVWQAQLLVTGWSTALALDAQGEPYLLIGLPYPQVGYVLGTRNAQGNWIMTPLEGVGPRGDRERMVVDAAGHLHIVLVRTYGTQNQVVYASNASGTWTEETLDLWLPFSSPRYRIALEVDAAGRPSLVGSSTQGAWLWTKEDSGWKSYGLGAYLSRGPALVRNTRYPDIRHVLLDDADVNAFENGSTSQVVIRSTYGTSVYGATPPFVLETRDGGNAFPGPSALHVDDQDRMQAGFSYVHYDHQPDGGALPTTRGLRYVQYCP</sequence>
<evidence type="ECO:0000313" key="3">
    <source>
        <dbReference type="Proteomes" id="UP000288758"/>
    </source>
</evidence>
<proteinExistence type="predicted"/>
<name>A0A410S307_CORCK</name>
<dbReference type="Proteomes" id="UP000288758">
    <property type="component" value="Chromosome"/>
</dbReference>
<reference evidence="2 3" key="1">
    <citation type="submission" date="2018-12" db="EMBL/GenBank/DDBJ databases">
        <title>Complete Genome Sequence of the Corallopyronin A producing Myxobacterium Corallococcus coralloides B035.</title>
        <authorList>
            <person name="Bouhired S.M."/>
            <person name="Rupp O."/>
            <person name="Blom J."/>
            <person name="Schaeberle T.F."/>
            <person name="Kehraus S."/>
            <person name="Schiefer A."/>
            <person name="Pfarr K."/>
            <person name="Goesmann A."/>
            <person name="Hoerauf A."/>
            <person name="Koenig G.M."/>
        </authorList>
    </citation>
    <scope>NUCLEOTIDE SEQUENCE [LARGE SCALE GENOMIC DNA]</scope>
    <source>
        <strain evidence="2 3">B035</strain>
    </source>
</reference>
<feature type="region of interest" description="Disordered" evidence="1">
    <location>
        <begin position="50"/>
        <end position="87"/>
    </location>
</feature>
<gene>
    <name evidence="2" type="ORF">EJ065_6921</name>
</gene>
<feature type="compositionally biased region" description="Gly residues" evidence="1">
    <location>
        <begin position="58"/>
        <end position="87"/>
    </location>
</feature>